<gene>
    <name evidence="2" type="ORF">GM51_20295</name>
</gene>
<reference evidence="2" key="1">
    <citation type="submission" date="2014-06" db="EMBL/GenBank/DDBJ databases">
        <title>Key roles for freshwater Actinobacteria revealed by deep metagenomic sequencing.</title>
        <authorList>
            <person name="Ghai R."/>
            <person name="Mizuno C.M."/>
            <person name="Picazo A."/>
            <person name="Camacho A."/>
            <person name="Rodriguez-Valera F."/>
        </authorList>
    </citation>
    <scope>NUCLEOTIDE SEQUENCE</scope>
</reference>
<comment type="caution">
    <text evidence="2">The sequence shown here is derived from an EMBL/GenBank/DDBJ whole genome shotgun (WGS) entry which is preliminary data.</text>
</comment>
<dbReference type="AlphaFoldDB" id="A0A094S5U0"/>
<dbReference type="CDD" id="cd06121">
    <property type="entry name" value="cupin_YML079wp"/>
    <property type="match status" value="1"/>
</dbReference>
<dbReference type="InterPro" id="IPR039935">
    <property type="entry name" value="YML079W-like"/>
</dbReference>
<evidence type="ECO:0000259" key="1">
    <source>
        <dbReference type="Pfam" id="PF06172"/>
    </source>
</evidence>
<dbReference type="EMBL" id="JNSL01000195">
    <property type="protein sequence ID" value="KGA13253.1"/>
    <property type="molecule type" value="Genomic_DNA"/>
</dbReference>
<dbReference type="InterPro" id="IPR014710">
    <property type="entry name" value="RmlC-like_jellyroll"/>
</dbReference>
<accession>A0A094S5U0</accession>
<protein>
    <recommendedName>
        <fullName evidence="1">DUF985 domain-containing protein</fullName>
    </recommendedName>
</protein>
<organism evidence="2">
    <name type="scientific">freshwater metagenome</name>
    <dbReference type="NCBI Taxonomy" id="449393"/>
    <lineage>
        <taxon>unclassified sequences</taxon>
        <taxon>metagenomes</taxon>
        <taxon>ecological metagenomes</taxon>
    </lineage>
</organism>
<dbReference type="InterPro" id="IPR011051">
    <property type="entry name" value="RmlC_Cupin_sf"/>
</dbReference>
<dbReference type="Gene3D" id="2.60.120.10">
    <property type="entry name" value="Jelly Rolls"/>
    <property type="match status" value="1"/>
</dbReference>
<sequence length="175" mass="19851">MRPTTKQVIEHFGMTILPVESTYFVKTYRSKTSRPDGTPDGSAMIALYSDEPRSCSLFHRLKYEEVWHFYAGDPIRLVLLYPDKTSKEIILGNDFSKGHLVQFTVPANVWQAGEIVKGGQWGLFGCTMSPGFTGEIFEGGHYSDLIQNFPDRVVDIKKLSVPNEEHNKMPKGYEN</sequence>
<dbReference type="PANTHER" id="PTHR33387">
    <property type="entry name" value="RMLC-LIKE JELLY ROLL FOLD PROTEIN"/>
    <property type="match status" value="1"/>
</dbReference>
<proteinExistence type="predicted"/>
<dbReference type="SUPFAM" id="SSF51182">
    <property type="entry name" value="RmlC-like cupins"/>
    <property type="match status" value="1"/>
</dbReference>
<dbReference type="Pfam" id="PF06172">
    <property type="entry name" value="Cupin_5"/>
    <property type="match status" value="1"/>
</dbReference>
<feature type="domain" description="DUF985" evidence="1">
    <location>
        <begin position="7"/>
        <end position="138"/>
    </location>
</feature>
<name>A0A094S5U0_9ZZZZ</name>
<evidence type="ECO:0000313" key="2">
    <source>
        <dbReference type="EMBL" id="KGA13253.1"/>
    </source>
</evidence>
<dbReference type="InterPro" id="IPR009327">
    <property type="entry name" value="Cupin_DUF985"/>
</dbReference>
<dbReference type="PANTHER" id="PTHR33387:SF3">
    <property type="entry name" value="DUF985 DOMAIN-CONTAINING PROTEIN"/>
    <property type="match status" value="1"/>
</dbReference>